<accession>A0A0K2UA57</accession>
<dbReference type="EMBL" id="HACA01017762">
    <property type="protein sequence ID" value="CDW35123.1"/>
    <property type="molecule type" value="Transcribed_RNA"/>
</dbReference>
<reference evidence="1" key="1">
    <citation type="submission" date="2014-05" db="EMBL/GenBank/DDBJ databases">
        <authorList>
            <person name="Chronopoulou M."/>
        </authorList>
    </citation>
    <scope>NUCLEOTIDE SEQUENCE</scope>
    <source>
        <tissue evidence="1">Whole organism</tissue>
    </source>
</reference>
<sequence length="45" mass="4991">LTGNSIYINGLNIQLVVALSATYNTFNNLEPSSYFTIHECSILLQ</sequence>
<name>A0A0K2UA57_LEPSM</name>
<protein>
    <submittedName>
        <fullName evidence="1">Uncharacterized protein</fullName>
    </submittedName>
</protein>
<evidence type="ECO:0000313" key="1">
    <source>
        <dbReference type="EMBL" id="CDW35123.1"/>
    </source>
</evidence>
<proteinExistence type="predicted"/>
<dbReference type="AlphaFoldDB" id="A0A0K2UA57"/>
<feature type="non-terminal residue" evidence="1">
    <location>
        <position position="1"/>
    </location>
</feature>
<organism evidence="1">
    <name type="scientific">Lepeophtheirus salmonis</name>
    <name type="common">Salmon louse</name>
    <name type="synonym">Caligus salmonis</name>
    <dbReference type="NCBI Taxonomy" id="72036"/>
    <lineage>
        <taxon>Eukaryota</taxon>
        <taxon>Metazoa</taxon>
        <taxon>Ecdysozoa</taxon>
        <taxon>Arthropoda</taxon>
        <taxon>Crustacea</taxon>
        <taxon>Multicrustacea</taxon>
        <taxon>Hexanauplia</taxon>
        <taxon>Copepoda</taxon>
        <taxon>Siphonostomatoida</taxon>
        <taxon>Caligidae</taxon>
        <taxon>Lepeophtheirus</taxon>
    </lineage>
</organism>